<proteinExistence type="predicted"/>
<accession>A0AC61N4T8</accession>
<dbReference type="Proteomes" id="UP000682782">
    <property type="component" value="Chromosome"/>
</dbReference>
<protein>
    <submittedName>
        <fullName evidence="1">Class I SAM-dependent methyltransferase</fullName>
    </submittedName>
</protein>
<keyword evidence="2" id="KW-1185">Reference proteome</keyword>
<reference evidence="1" key="1">
    <citation type="submission" date="2021-01" db="EMBL/GenBank/DDBJ databases">
        <title>Complete genome sequence of Clostridiales bacterium R-7.</title>
        <authorList>
            <person name="Mahoney-Kurpe S.C."/>
            <person name="Palevich N."/>
            <person name="Koike S."/>
            <person name="Moon C.D."/>
            <person name="Attwood G.T."/>
        </authorList>
    </citation>
    <scope>NUCLEOTIDE SEQUENCE</scope>
    <source>
        <strain evidence="1">R-7</strain>
    </source>
</reference>
<sequence>MNYLDEFYSVCDEENRLLSRHGQVEYLTTMKYIHECIDGMDDPSILEVGAGTGRYSVTLAKEDYRMTAVELVKHNLEVLKSKLDGTEPIRALQGNVLDLSFLPDNAFDLTMLLGPMYHLYTREDKLRALREAVRVTKPGGYILAAYCMNEPTVINYAFGSKHVQDLLERNMLSPDWHLGSDPAEVFDLIRTEEIASLDAEIPVERVKLIATDGATNYQRAMVDEMDDETFRKWLEYHFAICERQDLIGASHHTLDILRKN</sequence>
<name>A0AC61N4T8_9FIRM</name>
<keyword evidence="1" id="KW-0808">Transferase</keyword>
<evidence type="ECO:0000313" key="2">
    <source>
        <dbReference type="Proteomes" id="UP000682782"/>
    </source>
</evidence>
<keyword evidence="1" id="KW-0489">Methyltransferase</keyword>
<dbReference type="EMBL" id="CP068393">
    <property type="protein sequence ID" value="QUC65823.1"/>
    <property type="molecule type" value="Genomic_DNA"/>
</dbReference>
<gene>
    <name evidence="1" type="ORF">JYE49_07960</name>
</gene>
<organism evidence="1 2">
    <name type="scientific">Aristaeella hokkaidonensis</name>
    <dbReference type="NCBI Taxonomy" id="3046382"/>
    <lineage>
        <taxon>Bacteria</taxon>
        <taxon>Bacillati</taxon>
        <taxon>Bacillota</taxon>
        <taxon>Clostridia</taxon>
        <taxon>Eubacteriales</taxon>
        <taxon>Aristaeellaceae</taxon>
        <taxon>Aristaeella</taxon>
    </lineage>
</organism>
<evidence type="ECO:0000313" key="1">
    <source>
        <dbReference type="EMBL" id="QUC65823.1"/>
    </source>
</evidence>